<evidence type="ECO:0000256" key="3">
    <source>
        <dbReference type="RuleBase" id="RU365026"/>
    </source>
</evidence>
<keyword evidence="3" id="KW-0268">Exocytosis</keyword>
<sequence length="634" mass="70736">MRSPFARSPAASPFHSPAASPPRRHTFSETLMEENIENAEALISRWDTTTTTTSQNNSTDTPSLFSDDHRLEAKRYFTAVTDLQAAMQYYVASYPGSEMLVRAQSLMQKAMKRLEKEFYLILRSNREHLDAELVSVHRSSVASRASRSSTVSDEDESDGDETATEPSQFGDDVPSASSVAMADLNAIAHCMIGAGYTKECVKIYKIIRKSIVDEGLYRLGVDRFSLLQVHKLDWEAVDSKIKTWLYAVKVAVKTLFYGERLLCDHVFSSSSPAIRESCFVEVVREGALDLFGFPENFAKGKKTLEKMFRTLDIYEAISDLWPDIESIFSFESTAAVRNRAINSLIKLGDAVRTMLADLENSITKDASKISVPGGGVHPLTRYVMNYISFLSDYSGALSDIVADFPMEVPASMPEAYFSSPGPDDGVTSPVSVRLAWLILILLCKLDGKAQFYRDVPLSYLFLANNLRYVVNKVRTSSLKFHLGDEWIEKHDAKVRQYAANYERVGWDRVMSSLPANAAAAMTVPEAAEWFRKFNSAFEEAYRKQSSWVVPDSRLRDEIKISVARKIGPAYRRFYERNRAAVSRQAGSHGIVRYAPDDLENYWSDLFYGPSGGSFSSGSSSRSSVSSSGHGGSSH</sequence>
<dbReference type="InterPro" id="IPR016159">
    <property type="entry name" value="Cullin_repeat-like_dom_sf"/>
</dbReference>
<dbReference type="FunFam" id="1.20.1280.170:FF:000003">
    <property type="entry name" value="Exocyst subunit Exo70 family protein"/>
    <property type="match status" value="1"/>
</dbReference>
<gene>
    <name evidence="6" type="ORF">LITE_LOCUS40301</name>
    <name evidence="7" type="ORF">LITE_LOCUS40323</name>
</gene>
<proteinExistence type="inferred from homology"/>
<dbReference type="InterPro" id="IPR046364">
    <property type="entry name" value="Exo70_C"/>
</dbReference>
<evidence type="ECO:0000313" key="8">
    <source>
        <dbReference type="Proteomes" id="UP001154282"/>
    </source>
</evidence>
<dbReference type="AlphaFoldDB" id="A0AAV0PWF9"/>
<dbReference type="GO" id="GO:0000145">
    <property type="term" value="C:exocyst"/>
    <property type="evidence" value="ECO:0007669"/>
    <property type="project" value="InterPro"/>
</dbReference>
<dbReference type="Pfam" id="PF03081">
    <property type="entry name" value="Exo70_C"/>
    <property type="match status" value="1"/>
</dbReference>
<reference evidence="7" key="1">
    <citation type="submission" date="2022-08" db="EMBL/GenBank/DDBJ databases">
        <authorList>
            <person name="Gutierrez-Valencia J."/>
        </authorList>
    </citation>
    <scope>NUCLEOTIDE SEQUENCE</scope>
</reference>
<accession>A0AAV0PWF9</accession>
<comment type="similarity">
    <text evidence="1 3">Belongs to the EXO70 family.</text>
</comment>
<dbReference type="GO" id="GO:0006887">
    <property type="term" value="P:exocytosis"/>
    <property type="evidence" value="ECO:0007669"/>
    <property type="project" value="UniProtKB-KW"/>
</dbReference>
<dbReference type="Pfam" id="PF20669">
    <property type="entry name" value="Exo70_N"/>
    <property type="match status" value="1"/>
</dbReference>
<name>A0AAV0PWF9_9ROSI</name>
<feature type="region of interest" description="Disordered" evidence="4">
    <location>
        <begin position="1"/>
        <end position="24"/>
    </location>
</feature>
<evidence type="ECO:0000259" key="5">
    <source>
        <dbReference type="Pfam" id="PF03081"/>
    </source>
</evidence>
<feature type="compositionally biased region" description="Low complexity" evidence="4">
    <location>
        <begin position="1"/>
        <end position="18"/>
    </location>
</feature>
<protein>
    <recommendedName>
        <fullName evidence="3">Exocyst subunit Exo70 family protein</fullName>
    </recommendedName>
</protein>
<organism evidence="7 8">
    <name type="scientific">Linum tenue</name>
    <dbReference type="NCBI Taxonomy" id="586396"/>
    <lineage>
        <taxon>Eukaryota</taxon>
        <taxon>Viridiplantae</taxon>
        <taxon>Streptophyta</taxon>
        <taxon>Embryophyta</taxon>
        <taxon>Tracheophyta</taxon>
        <taxon>Spermatophyta</taxon>
        <taxon>Magnoliopsida</taxon>
        <taxon>eudicotyledons</taxon>
        <taxon>Gunneridae</taxon>
        <taxon>Pentapetalae</taxon>
        <taxon>rosids</taxon>
        <taxon>fabids</taxon>
        <taxon>Malpighiales</taxon>
        <taxon>Linaceae</taxon>
        <taxon>Linum</taxon>
    </lineage>
</organism>
<dbReference type="GO" id="GO:0005546">
    <property type="term" value="F:phosphatidylinositol-4,5-bisphosphate binding"/>
    <property type="evidence" value="ECO:0007669"/>
    <property type="project" value="InterPro"/>
</dbReference>
<keyword evidence="3" id="KW-0653">Protein transport</keyword>
<feature type="compositionally biased region" description="Acidic residues" evidence="4">
    <location>
        <begin position="152"/>
        <end position="163"/>
    </location>
</feature>
<keyword evidence="2 3" id="KW-0813">Transport</keyword>
<evidence type="ECO:0000313" key="6">
    <source>
        <dbReference type="EMBL" id="CAI0475059.1"/>
    </source>
</evidence>
<feature type="domain" description="Exocyst complex subunit Exo70 C-terminal" evidence="5">
    <location>
        <begin position="242"/>
        <end position="602"/>
    </location>
</feature>
<feature type="compositionally biased region" description="Low complexity" evidence="4">
    <location>
        <begin position="612"/>
        <end position="627"/>
    </location>
</feature>
<dbReference type="PANTHER" id="PTHR12542">
    <property type="entry name" value="EXOCYST COMPLEX PROTEIN EXO70"/>
    <property type="match status" value="1"/>
</dbReference>
<evidence type="ECO:0000256" key="4">
    <source>
        <dbReference type="SAM" id="MobiDB-lite"/>
    </source>
</evidence>
<dbReference type="PANTHER" id="PTHR12542:SF17">
    <property type="entry name" value="EXOCYST SUBUNIT EXO70 FAMILY PROTEIN"/>
    <property type="match status" value="1"/>
</dbReference>
<dbReference type="Proteomes" id="UP001154282">
    <property type="component" value="Unassembled WGS sequence"/>
</dbReference>
<evidence type="ECO:0000313" key="7">
    <source>
        <dbReference type="EMBL" id="CAI0475114.1"/>
    </source>
</evidence>
<comment type="function">
    <text evidence="3">Component of the exocyst complex.</text>
</comment>
<dbReference type="Gene3D" id="1.20.1280.170">
    <property type="entry name" value="Exocyst complex component Exo70"/>
    <property type="match status" value="1"/>
</dbReference>
<dbReference type="InterPro" id="IPR004140">
    <property type="entry name" value="Exo70"/>
</dbReference>
<feature type="region of interest" description="Disordered" evidence="4">
    <location>
        <begin position="144"/>
        <end position="175"/>
    </location>
</feature>
<evidence type="ECO:0000256" key="1">
    <source>
        <dbReference type="ARBA" id="ARBA00006756"/>
    </source>
</evidence>
<feature type="region of interest" description="Disordered" evidence="4">
    <location>
        <begin position="612"/>
        <end position="634"/>
    </location>
</feature>
<comment type="caution">
    <text evidence="7">The sequence shown here is derived from an EMBL/GenBank/DDBJ whole genome shotgun (WGS) entry which is preliminary data.</text>
</comment>
<dbReference type="GO" id="GO:0015031">
    <property type="term" value="P:protein transport"/>
    <property type="evidence" value="ECO:0007669"/>
    <property type="project" value="UniProtKB-KW"/>
</dbReference>
<dbReference type="EMBL" id="CAMGYJ010000009">
    <property type="protein sequence ID" value="CAI0475114.1"/>
    <property type="molecule type" value="Genomic_DNA"/>
</dbReference>
<evidence type="ECO:0000256" key="2">
    <source>
        <dbReference type="ARBA" id="ARBA00022448"/>
    </source>
</evidence>
<keyword evidence="8" id="KW-1185">Reference proteome</keyword>
<dbReference type="EMBL" id="CAMGYJ010000009">
    <property type="protein sequence ID" value="CAI0475059.1"/>
    <property type="molecule type" value="Genomic_DNA"/>
</dbReference>
<dbReference type="SUPFAM" id="SSF74788">
    <property type="entry name" value="Cullin repeat-like"/>
    <property type="match status" value="1"/>
</dbReference>